<dbReference type="Pfam" id="PF00005">
    <property type="entry name" value="ABC_tran"/>
    <property type="match status" value="1"/>
</dbReference>
<dbReference type="InterPro" id="IPR003593">
    <property type="entry name" value="AAA+_ATPase"/>
</dbReference>
<reference evidence="5 6" key="1">
    <citation type="journal article" date="2013" name="Int. J. Syst. Evol. Microbiol.">
        <title>Kordia antarctica sp. nov., isolated from Antarctic seawater.</title>
        <authorList>
            <person name="Baek K."/>
            <person name="Choi A."/>
            <person name="Kang I."/>
            <person name="Lee K."/>
            <person name="Cho J.C."/>
        </authorList>
    </citation>
    <scope>NUCLEOTIDE SEQUENCE [LARGE SCALE GENOMIC DNA]</scope>
    <source>
        <strain evidence="5 6">IMCC3317</strain>
    </source>
</reference>
<accession>A0A7L4ZR10</accession>
<dbReference type="OrthoDB" id="9801987at2"/>
<name>A0A7L4ZR10_9FLAO</name>
<evidence type="ECO:0000259" key="4">
    <source>
        <dbReference type="PROSITE" id="PS50893"/>
    </source>
</evidence>
<keyword evidence="6" id="KW-1185">Reference proteome</keyword>
<evidence type="ECO:0000256" key="1">
    <source>
        <dbReference type="ARBA" id="ARBA00022448"/>
    </source>
</evidence>
<dbReference type="PROSITE" id="PS50893">
    <property type="entry name" value="ABC_TRANSPORTER_2"/>
    <property type="match status" value="1"/>
</dbReference>
<gene>
    <name evidence="5" type="primary">natA_3</name>
    <name evidence="5" type="ORF">IMCC3317_43470</name>
</gene>
<evidence type="ECO:0000256" key="2">
    <source>
        <dbReference type="ARBA" id="ARBA00022741"/>
    </source>
</evidence>
<protein>
    <submittedName>
        <fullName evidence="5">ABC transporter ATP-binding protein NatA</fullName>
    </submittedName>
</protein>
<evidence type="ECO:0000256" key="3">
    <source>
        <dbReference type="ARBA" id="ARBA00022840"/>
    </source>
</evidence>
<dbReference type="PANTHER" id="PTHR42939">
    <property type="entry name" value="ABC TRANSPORTER ATP-BINDING PROTEIN ALBC-RELATED"/>
    <property type="match status" value="1"/>
</dbReference>
<dbReference type="Gene3D" id="3.40.50.300">
    <property type="entry name" value="P-loop containing nucleotide triphosphate hydrolases"/>
    <property type="match status" value="1"/>
</dbReference>
<keyword evidence="1" id="KW-0813">Transport</keyword>
<dbReference type="GO" id="GO:0005524">
    <property type="term" value="F:ATP binding"/>
    <property type="evidence" value="ECO:0007669"/>
    <property type="project" value="UniProtKB-KW"/>
</dbReference>
<organism evidence="5 6">
    <name type="scientific">Kordia antarctica</name>
    <dbReference type="NCBI Taxonomy" id="1218801"/>
    <lineage>
        <taxon>Bacteria</taxon>
        <taxon>Pseudomonadati</taxon>
        <taxon>Bacteroidota</taxon>
        <taxon>Flavobacteriia</taxon>
        <taxon>Flavobacteriales</taxon>
        <taxon>Flavobacteriaceae</taxon>
        <taxon>Kordia</taxon>
    </lineage>
</organism>
<feature type="domain" description="ABC transporter" evidence="4">
    <location>
        <begin position="2"/>
        <end position="217"/>
    </location>
</feature>
<sequence>MLSVINLSKSYGKKQILNEIELHFNSGEIHGIVGENGAGKTTLFKCIAGLESYEGNIQYEKRNIKNVVGFLETNPEFLSKITGKEYLQLLCNARNIKNVDFKEKNIFELPLQQYAETYSTGMKKKLAMTGVLLQNNDVFILDEPFNGVDIQSNLIIKELLKLLKEKGKIIILSLHIFSTLQDTCDDLHYLMAGKIKKSVKNKDFKIIENLMKDVGLSEKIRKFNIK</sequence>
<keyword evidence="2" id="KW-0547">Nucleotide-binding</keyword>
<dbReference type="SMART" id="SM00382">
    <property type="entry name" value="AAA"/>
    <property type="match status" value="1"/>
</dbReference>
<dbReference type="Proteomes" id="UP000464657">
    <property type="component" value="Chromosome"/>
</dbReference>
<dbReference type="InterPro" id="IPR027417">
    <property type="entry name" value="P-loop_NTPase"/>
</dbReference>
<dbReference type="InterPro" id="IPR051782">
    <property type="entry name" value="ABC_Transporter_VariousFunc"/>
</dbReference>
<proteinExistence type="predicted"/>
<keyword evidence="3 5" id="KW-0067">ATP-binding</keyword>
<dbReference type="SUPFAM" id="SSF52540">
    <property type="entry name" value="P-loop containing nucleoside triphosphate hydrolases"/>
    <property type="match status" value="1"/>
</dbReference>
<dbReference type="InterPro" id="IPR003439">
    <property type="entry name" value="ABC_transporter-like_ATP-bd"/>
</dbReference>
<evidence type="ECO:0000313" key="5">
    <source>
        <dbReference type="EMBL" id="QHI38947.1"/>
    </source>
</evidence>
<dbReference type="AlphaFoldDB" id="A0A7L4ZR10"/>
<dbReference type="PANTHER" id="PTHR42939:SF1">
    <property type="entry name" value="ABC TRANSPORTER ATP-BINDING PROTEIN ALBC-RELATED"/>
    <property type="match status" value="1"/>
</dbReference>
<dbReference type="KEGG" id="kan:IMCC3317_43470"/>
<evidence type="ECO:0000313" key="6">
    <source>
        <dbReference type="Proteomes" id="UP000464657"/>
    </source>
</evidence>
<dbReference type="RefSeq" id="WP_160131464.1">
    <property type="nucleotide sequence ID" value="NZ_CP019288.1"/>
</dbReference>
<dbReference type="EMBL" id="CP019288">
    <property type="protein sequence ID" value="QHI38947.1"/>
    <property type="molecule type" value="Genomic_DNA"/>
</dbReference>
<dbReference type="GO" id="GO:0016887">
    <property type="term" value="F:ATP hydrolysis activity"/>
    <property type="evidence" value="ECO:0007669"/>
    <property type="project" value="InterPro"/>
</dbReference>